<keyword evidence="8" id="KW-1185">Reference proteome</keyword>
<evidence type="ECO:0000256" key="4">
    <source>
        <dbReference type="ARBA" id="ARBA00022837"/>
    </source>
</evidence>
<dbReference type="EMBL" id="CP036348">
    <property type="protein sequence ID" value="QDV70693.1"/>
    <property type="molecule type" value="Genomic_DNA"/>
</dbReference>
<evidence type="ECO:0000256" key="3">
    <source>
        <dbReference type="ARBA" id="ARBA00022801"/>
    </source>
</evidence>
<evidence type="ECO:0000256" key="2">
    <source>
        <dbReference type="ARBA" id="ARBA00022723"/>
    </source>
</evidence>
<feature type="region of interest" description="Disordered" evidence="5">
    <location>
        <begin position="411"/>
        <end position="449"/>
    </location>
</feature>
<name>A0A518JYS7_9BACT</name>
<keyword evidence="4" id="KW-0106">Calcium</keyword>
<dbReference type="SUPFAM" id="SSF53649">
    <property type="entry name" value="Alkaline phosphatase-like"/>
    <property type="match status" value="1"/>
</dbReference>
<accession>A0A518JYS7</accession>
<dbReference type="EC" id="3.1.6.1" evidence="7"/>
<keyword evidence="3 7" id="KW-0378">Hydrolase</keyword>
<dbReference type="Gene3D" id="3.30.1120.10">
    <property type="match status" value="1"/>
</dbReference>
<dbReference type="PANTHER" id="PTHR42693:SF53">
    <property type="entry name" value="ENDO-4-O-SULFATASE"/>
    <property type="match status" value="1"/>
</dbReference>
<dbReference type="InterPro" id="IPR024607">
    <property type="entry name" value="Sulfatase_CS"/>
</dbReference>
<comment type="similarity">
    <text evidence="1">Belongs to the sulfatase family.</text>
</comment>
<dbReference type="Gene3D" id="3.40.720.10">
    <property type="entry name" value="Alkaline Phosphatase, subunit A"/>
    <property type="match status" value="1"/>
</dbReference>
<organism evidence="7 8">
    <name type="scientific">Rosistilla carotiformis</name>
    <dbReference type="NCBI Taxonomy" id="2528017"/>
    <lineage>
        <taxon>Bacteria</taxon>
        <taxon>Pseudomonadati</taxon>
        <taxon>Planctomycetota</taxon>
        <taxon>Planctomycetia</taxon>
        <taxon>Pirellulales</taxon>
        <taxon>Pirellulaceae</taxon>
        <taxon>Rosistilla</taxon>
    </lineage>
</organism>
<dbReference type="Proteomes" id="UP000315082">
    <property type="component" value="Chromosome"/>
</dbReference>
<dbReference type="FunFam" id="3.30.1120.10:FF:000008">
    <property type="entry name" value="Arylsulfatase"/>
    <property type="match status" value="1"/>
</dbReference>
<dbReference type="KEGG" id="rcf:Poly24_44190"/>
<dbReference type="Pfam" id="PF00884">
    <property type="entry name" value="Sulfatase"/>
    <property type="match status" value="1"/>
</dbReference>
<dbReference type="CDD" id="cd16025">
    <property type="entry name" value="PAS_like"/>
    <property type="match status" value="1"/>
</dbReference>
<gene>
    <name evidence="7" type="primary">atsA_34</name>
    <name evidence="7" type="ORF">Poly24_44190</name>
</gene>
<dbReference type="InterPro" id="IPR000917">
    <property type="entry name" value="Sulfatase_N"/>
</dbReference>
<dbReference type="AlphaFoldDB" id="A0A518JYS7"/>
<dbReference type="InterPro" id="IPR050738">
    <property type="entry name" value="Sulfatase"/>
</dbReference>
<protein>
    <submittedName>
        <fullName evidence="7">Arylsulfatase</fullName>
        <ecNumber evidence="7">3.1.6.1</ecNumber>
    </submittedName>
</protein>
<dbReference type="GO" id="GO:0004065">
    <property type="term" value="F:arylsulfatase activity"/>
    <property type="evidence" value="ECO:0007669"/>
    <property type="project" value="UniProtKB-EC"/>
</dbReference>
<dbReference type="PANTHER" id="PTHR42693">
    <property type="entry name" value="ARYLSULFATASE FAMILY MEMBER"/>
    <property type="match status" value="1"/>
</dbReference>
<keyword evidence="2" id="KW-0479">Metal-binding</keyword>
<dbReference type="PROSITE" id="PS00149">
    <property type="entry name" value="SULFATASE_2"/>
    <property type="match status" value="1"/>
</dbReference>
<proteinExistence type="inferred from homology"/>
<evidence type="ECO:0000313" key="7">
    <source>
        <dbReference type="EMBL" id="QDV70693.1"/>
    </source>
</evidence>
<evidence type="ECO:0000256" key="5">
    <source>
        <dbReference type="SAM" id="MobiDB-lite"/>
    </source>
</evidence>
<evidence type="ECO:0000259" key="6">
    <source>
        <dbReference type="Pfam" id="PF00884"/>
    </source>
</evidence>
<evidence type="ECO:0000256" key="1">
    <source>
        <dbReference type="ARBA" id="ARBA00008779"/>
    </source>
</evidence>
<reference evidence="7 8" key="1">
    <citation type="submission" date="2019-02" db="EMBL/GenBank/DDBJ databases">
        <title>Deep-cultivation of Planctomycetes and their phenomic and genomic characterization uncovers novel biology.</title>
        <authorList>
            <person name="Wiegand S."/>
            <person name="Jogler M."/>
            <person name="Boedeker C."/>
            <person name="Pinto D."/>
            <person name="Vollmers J."/>
            <person name="Rivas-Marin E."/>
            <person name="Kohn T."/>
            <person name="Peeters S.H."/>
            <person name="Heuer A."/>
            <person name="Rast P."/>
            <person name="Oberbeckmann S."/>
            <person name="Bunk B."/>
            <person name="Jeske O."/>
            <person name="Meyerdierks A."/>
            <person name="Storesund J.E."/>
            <person name="Kallscheuer N."/>
            <person name="Luecker S."/>
            <person name="Lage O.M."/>
            <person name="Pohl T."/>
            <person name="Merkel B.J."/>
            <person name="Hornburger P."/>
            <person name="Mueller R.-W."/>
            <person name="Bruemmer F."/>
            <person name="Labrenz M."/>
            <person name="Spormann A.M."/>
            <person name="Op den Camp H."/>
            <person name="Overmann J."/>
            <person name="Amann R."/>
            <person name="Jetten M.S.M."/>
            <person name="Mascher T."/>
            <person name="Medema M.H."/>
            <person name="Devos D.P."/>
            <person name="Kaster A.-K."/>
            <person name="Ovreas L."/>
            <person name="Rohde M."/>
            <person name="Galperin M.Y."/>
            <person name="Jogler C."/>
        </authorList>
    </citation>
    <scope>NUCLEOTIDE SEQUENCE [LARGE SCALE GENOMIC DNA]</scope>
    <source>
        <strain evidence="7 8">Poly24</strain>
    </source>
</reference>
<evidence type="ECO:0000313" key="8">
    <source>
        <dbReference type="Proteomes" id="UP000315082"/>
    </source>
</evidence>
<feature type="domain" description="Sulfatase N-terminal" evidence="6">
    <location>
        <begin position="98"/>
        <end position="525"/>
    </location>
</feature>
<sequence length="636" mass="71663">MWRVGGAMGVACLIDLPRESDLRNRAVACSRSIQNSKGFGMRLFVATSMRIHAVFAHRRTTCWRSRLPMAAFAGIVGILLAGPQRDVVAEETKASDRPNIIYILADDMGYSDIGCYGSEIATPNLDALADNGIRFTQFYNTARCCPTRASLLTGLYPHQAGIGHMMDDRGHDGYRGDLNRNCVTIAEVLGQAGYRTYMSGKWHVTKTVQPKDESGKHNWPRQRGFDRFYGTIHGAGSFYDPNSLTRDNHLISPYADSQYQPETYYYTDAISDHAVRFIEEHRDQIDQQPFFMYVAYTAAHWPMHALEKDIAKYRGKYDAGYQAIRDARYQRMIDLGVIDAGSTINWPIPDAWKLTKFLDWDIRNMEVYAAMIDNMDQGIGRIIASLKATGQFDNTLICYLQDNGGCAENYGRGKIGPPREDKPTLPPLADDYLEPDMQPKQTRDGYPVRVGKGVMAGPADTYIGYGRGWATVSNTPFREYKHWTHEGGVSTPMIVHWPARIDRRGELEKTPGHLIDLMATAVDVAEADYPEIFHDGQSIQPMEGKSLLPTFAGRPLQREAIYWEHEGNRAVRRGDYKLVAKGAEGQWELYNIAADRSEQNDLATQQPQIVKELAALWQAYAERANVFPLKPRPLGH</sequence>
<dbReference type="GO" id="GO:0046872">
    <property type="term" value="F:metal ion binding"/>
    <property type="evidence" value="ECO:0007669"/>
    <property type="project" value="UniProtKB-KW"/>
</dbReference>
<dbReference type="InterPro" id="IPR017850">
    <property type="entry name" value="Alkaline_phosphatase_core_sf"/>
</dbReference>